<organism evidence="2 3">
    <name type="scientific">Trematosphaeria pertusa</name>
    <dbReference type="NCBI Taxonomy" id="390896"/>
    <lineage>
        <taxon>Eukaryota</taxon>
        <taxon>Fungi</taxon>
        <taxon>Dikarya</taxon>
        <taxon>Ascomycota</taxon>
        <taxon>Pezizomycotina</taxon>
        <taxon>Dothideomycetes</taxon>
        <taxon>Pleosporomycetidae</taxon>
        <taxon>Pleosporales</taxon>
        <taxon>Massarineae</taxon>
        <taxon>Trematosphaeriaceae</taxon>
        <taxon>Trematosphaeria</taxon>
    </lineage>
</organism>
<dbReference type="Proteomes" id="UP000800094">
    <property type="component" value="Unassembled WGS sequence"/>
</dbReference>
<accession>A0A6A6I233</accession>
<dbReference type="AlphaFoldDB" id="A0A6A6I233"/>
<feature type="compositionally biased region" description="Basic and acidic residues" evidence="1">
    <location>
        <begin position="12"/>
        <end position="25"/>
    </location>
</feature>
<proteinExistence type="predicted"/>
<reference evidence="2" key="1">
    <citation type="journal article" date="2020" name="Stud. Mycol.">
        <title>101 Dothideomycetes genomes: a test case for predicting lifestyles and emergence of pathogens.</title>
        <authorList>
            <person name="Haridas S."/>
            <person name="Albert R."/>
            <person name="Binder M."/>
            <person name="Bloem J."/>
            <person name="Labutti K."/>
            <person name="Salamov A."/>
            <person name="Andreopoulos B."/>
            <person name="Baker S."/>
            <person name="Barry K."/>
            <person name="Bills G."/>
            <person name="Bluhm B."/>
            <person name="Cannon C."/>
            <person name="Castanera R."/>
            <person name="Culley D."/>
            <person name="Daum C."/>
            <person name="Ezra D."/>
            <person name="Gonzalez J."/>
            <person name="Henrissat B."/>
            <person name="Kuo A."/>
            <person name="Liang C."/>
            <person name="Lipzen A."/>
            <person name="Lutzoni F."/>
            <person name="Magnuson J."/>
            <person name="Mondo S."/>
            <person name="Nolan M."/>
            <person name="Ohm R."/>
            <person name="Pangilinan J."/>
            <person name="Park H.-J."/>
            <person name="Ramirez L."/>
            <person name="Alfaro M."/>
            <person name="Sun H."/>
            <person name="Tritt A."/>
            <person name="Yoshinaga Y."/>
            <person name="Zwiers L.-H."/>
            <person name="Turgeon B."/>
            <person name="Goodwin S."/>
            <person name="Spatafora J."/>
            <person name="Crous P."/>
            <person name="Grigoriev I."/>
        </authorList>
    </citation>
    <scope>NUCLEOTIDE SEQUENCE</scope>
    <source>
        <strain evidence="2">CBS 122368</strain>
    </source>
</reference>
<evidence type="ECO:0000313" key="3">
    <source>
        <dbReference type="Proteomes" id="UP000800094"/>
    </source>
</evidence>
<name>A0A6A6I233_9PLEO</name>
<evidence type="ECO:0000256" key="1">
    <source>
        <dbReference type="SAM" id="MobiDB-lite"/>
    </source>
</evidence>
<dbReference type="GeneID" id="54583190"/>
<keyword evidence="3" id="KW-1185">Reference proteome</keyword>
<sequence length="128" mass="14025">MDGFDEGIQEQLTRREAKTPEDTFRRTPTPTPRRPAEPSTPLSIAQLLPLSLSSAPEASARPKRVANHSCSQPKKSKAVLKAQEISPHEIKSTKRSARHRAFKSSTPTILARDVLAEAIMVLISSSTV</sequence>
<feature type="compositionally biased region" description="Low complexity" evidence="1">
    <location>
        <begin position="37"/>
        <end position="59"/>
    </location>
</feature>
<evidence type="ECO:0000313" key="2">
    <source>
        <dbReference type="EMBL" id="KAF2244032.1"/>
    </source>
</evidence>
<dbReference type="EMBL" id="ML987203">
    <property type="protein sequence ID" value="KAF2244032.1"/>
    <property type="molecule type" value="Genomic_DNA"/>
</dbReference>
<gene>
    <name evidence="2" type="ORF">BU26DRAFT_522754</name>
</gene>
<feature type="region of interest" description="Disordered" evidence="1">
    <location>
        <begin position="1"/>
        <end position="82"/>
    </location>
</feature>
<dbReference type="RefSeq" id="XP_033679036.1">
    <property type="nucleotide sequence ID" value="XM_033829860.1"/>
</dbReference>
<protein>
    <submittedName>
        <fullName evidence="2">Uncharacterized protein</fullName>
    </submittedName>
</protein>